<dbReference type="GO" id="GO:0005737">
    <property type="term" value="C:cytoplasm"/>
    <property type="evidence" value="ECO:0007669"/>
    <property type="project" value="UniProtKB-ARBA"/>
</dbReference>
<keyword evidence="3 4" id="KW-0687">Ribonucleoprotein</keyword>
<dbReference type="Proteomes" id="UP000228533">
    <property type="component" value="Unassembled WGS sequence"/>
</dbReference>
<keyword evidence="4 5" id="KW-0694">RNA-binding</keyword>
<evidence type="ECO:0000313" key="6">
    <source>
        <dbReference type="EMBL" id="PIT95785.1"/>
    </source>
</evidence>
<organism evidence="6 7">
    <name type="scientific">Candidatus Falkowbacteria bacterium CG10_big_fil_rev_8_21_14_0_10_37_14</name>
    <dbReference type="NCBI Taxonomy" id="1974561"/>
    <lineage>
        <taxon>Bacteria</taxon>
        <taxon>Candidatus Falkowiibacteriota</taxon>
    </lineage>
</organism>
<dbReference type="InterPro" id="IPR028909">
    <property type="entry name" value="bL21-like"/>
</dbReference>
<gene>
    <name evidence="4 6" type="primary">rplU</name>
    <name evidence="6" type="ORF">COT94_04335</name>
</gene>
<dbReference type="PANTHER" id="PTHR21349">
    <property type="entry name" value="50S RIBOSOMAL PROTEIN L21"/>
    <property type="match status" value="1"/>
</dbReference>
<dbReference type="NCBIfam" id="TIGR00061">
    <property type="entry name" value="L21"/>
    <property type="match status" value="1"/>
</dbReference>
<evidence type="ECO:0000256" key="4">
    <source>
        <dbReference type="HAMAP-Rule" id="MF_01363"/>
    </source>
</evidence>
<name>A0A2M6WSQ0_9BACT</name>
<dbReference type="Pfam" id="PF00829">
    <property type="entry name" value="Ribosomal_L21p"/>
    <property type="match status" value="1"/>
</dbReference>
<evidence type="ECO:0000256" key="1">
    <source>
        <dbReference type="ARBA" id="ARBA00008563"/>
    </source>
</evidence>
<dbReference type="InterPro" id="IPR001787">
    <property type="entry name" value="Ribosomal_bL21"/>
</dbReference>
<dbReference type="GO" id="GO:0005840">
    <property type="term" value="C:ribosome"/>
    <property type="evidence" value="ECO:0007669"/>
    <property type="project" value="UniProtKB-KW"/>
</dbReference>
<dbReference type="GO" id="GO:0003735">
    <property type="term" value="F:structural constituent of ribosome"/>
    <property type="evidence" value="ECO:0007669"/>
    <property type="project" value="InterPro"/>
</dbReference>
<keyword evidence="2 4" id="KW-0689">Ribosomal protein</keyword>
<keyword evidence="4 5" id="KW-0699">rRNA-binding</keyword>
<dbReference type="HAMAP" id="MF_01363">
    <property type="entry name" value="Ribosomal_bL21"/>
    <property type="match status" value="1"/>
</dbReference>
<dbReference type="GO" id="GO:0019843">
    <property type="term" value="F:rRNA binding"/>
    <property type="evidence" value="ECO:0007669"/>
    <property type="project" value="UniProtKB-UniRule"/>
</dbReference>
<dbReference type="GO" id="GO:1990904">
    <property type="term" value="C:ribonucleoprotein complex"/>
    <property type="evidence" value="ECO:0007669"/>
    <property type="project" value="UniProtKB-KW"/>
</dbReference>
<dbReference type="SUPFAM" id="SSF141091">
    <property type="entry name" value="L21p-like"/>
    <property type="match status" value="1"/>
</dbReference>
<comment type="subunit">
    <text evidence="4">Part of the 50S ribosomal subunit. Contacts protein L20.</text>
</comment>
<evidence type="ECO:0000256" key="3">
    <source>
        <dbReference type="ARBA" id="ARBA00023274"/>
    </source>
</evidence>
<proteinExistence type="inferred from homology"/>
<dbReference type="AlphaFoldDB" id="A0A2M6WSQ0"/>
<accession>A0A2M6WSQ0</accession>
<comment type="similarity">
    <text evidence="1 4 5">Belongs to the bacterial ribosomal protein bL21 family.</text>
</comment>
<comment type="function">
    <text evidence="4 5">This protein binds to 23S rRNA in the presence of protein L20.</text>
</comment>
<comment type="caution">
    <text evidence="6">The sequence shown here is derived from an EMBL/GenBank/DDBJ whole genome shotgun (WGS) entry which is preliminary data.</text>
</comment>
<evidence type="ECO:0000256" key="2">
    <source>
        <dbReference type="ARBA" id="ARBA00022980"/>
    </source>
</evidence>
<dbReference type="EMBL" id="PFAM01000023">
    <property type="protein sequence ID" value="PIT95785.1"/>
    <property type="molecule type" value="Genomic_DNA"/>
</dbReference>
<sequence>MAKMAVIKTGGKQYKVKEGQTVKVEKLEGDGGAKLKLETLLTGDSESGEVLLGHPSLGEKVEAEIVEQGRSDKVLVVKYKSKVRYKKSVGHRQAFTKIKINTIA</sequence>
<dbReference type="GO" id="GO:0006412">
    <property type="term" value="P:translation"/>
    <property type="evidence" value="ECO:0007669"/>
    <property type="project" value="UniProtKB-UniRule"/>
</dbReference>
<dbReference type="PANTHER" id="PTHR21349:SF0">
    <property type="entry name" value="LARGE RIBOSOMAL SUBUNIT PROTEIN BL21M"/>
    <property type="match status" value="1"/>
</dbReference>
<dbReference type="InterPro" id="IPR036164">
    <property type="entry name" value="bL21-like_sf"/>
</dbReference>
<evidence type="ECO:0000313" key="7">
    <source>
        <dbReference type="Proteomes" id="UP000228533"/>
    </source>
</evidence>
<protein>
    <recommendedName>
        <fullName evidence="4">Large ribosomal subunit protein bL21</fullName>
    </recommendedName>
</protein>
<evidence type="ECO:0000256" key="5">
    <source>
        <dbReference type="RuleBase" id="RU000562"/>
    </source>
</evidence>
<reference evidence="7" key="1">
    <citation type="submission" date="2017-09" db="EMBL/GenBank/DDBJ databases">
        <title>Depth-based differentiation of microbial function through sediment-hosted aquifers and enrichment of novel symbionts in the deep terrestrial subsurface.</title>
        <authorList>
            <person name="Probst A.J."/>
            <person name="Ladd B."/>
            <person name="Jarett J.K."/>
            <person name="Geller-Mcgrath D.E."/>
            <person name="Sieber C.M.K."/>
            <person name="Emerson J.B."/>
            <person name="Anantharaman K."/>
            <person name="Thomas B.C."/>
            <person name="Malmstrom R."/>
            <person name="Stieglmeier M."/>
            <person name="Klingl A."/>
            <person name="Woyke T."/>
            <person name="Ryan C.M."/>
            <person name="Banfield J.F."/>
        </authorList>
    </citation>
    <scope>NUCLEOTIDE SEQUENCE [LARGE SCALE GENOMIC DNA]</scope>
</reference>